<gene>
    <name evidence="1" type="ORF">FKW44_016700</name>
</gene>
<proteinExistence type="predicted"/>
<evidence type="ECO:0000313" key="2">
    <source>
        <dbReference type="Proteomes" id="UP000595437"/>
    </source>
</evidence>
<dbReference type="AlphaFoldDB" id="A0A7T8K1C6"/>
<reference evidence="2" key="1">
    <citation type="submission" date="2021-01" db="EMBL/GenBank/DDBJ databases">
        <title>Caligus Genome Assembly.</title>
        <authorList>
            <person name="Gallardo-Escarate C."/>
        </authorList>
    </citation>
    <scope>NUCLEOTIDE SEQUENCE [LARGE SCALE GENOMIC DNA]</scope>
</reference>
<dbReference type="EMBL" id="CP045900">
    <property type="protein sequence ID" value="QQP42129.1"/>
    <property type="molecule type" value="Genomic_DNA"/>
</dbReference>
<keyword evidence="2" id="KW-1185">Reference proteome</keyword>
<organism evidence="1 2">
    <name type="scientific">Caligus rogercresseyi</name>
    <name type="common">Sea louse</name>
    <dbReference type="NCBI Taxonomy" id="217165"/>
    <lineage>
        <taxon>Eukaryota</taxon>
        <taxon>Metazoa</taxon>
        <taxon>Ecdysozoa</taxon>
        <taxon>Arthropoda</taxon>
        <taxon>Crustacea</taxon>
        <taxon>Multicrustacea</taxon>
        <taxon>Hexanauplia</taxon>
        <taxon>Copepoda</taxon>
        <taxon>Siphonostomatoida</taxon>
        <taxon>Caligidae</taxon>
        <taxon>Caligus</taxon>
    </lineage>
</organism>
<dbReference type="Proteomes" id="UP000595437">
    <property type="component" value="Chromosome 11"/>
</dbReference>
<name>A0A7T8K1C6_CALRO</name>
<sequence>GKVEEREEKENVREKLLSLSFPPFLCPLSFSRPKTVNESVSIKAKLQISIPSHPTQ</sequence>
<feature type="non-terminal residue" evidence="1">
    <location>
        <position position="1"/>
    </location>
</feature>
<evidence type="ECO:0000313" key="1">
    <source>
        <dbReference type="EMBL" id="QQP42129.1"/>
    </source>
</evidence>
<feature type="non-terminal residue" evidence="1">
    <location>
        <position position="56"/>
    </location>
</feature>
<accession>A0A7T8K1C6</accession>
<protein>
    <submittedName>
        <fullName evidence="1">Uncharacterized protein</fullName>
    </submittedName>
</protein>